<feature type="compositionally biased region" description="Low complexity" evidence="8">
    <location>
        <begin position="362"/>
        <end position="384"/>
    </location>
</feature>
<evidence type="ECO:0000256" key="9">
    <source>
        <dbReference type="SAM" id="Phobius"/>
    </source>
</evidence>
<comment type="caution">
    <text evidence="10">The sequence shown here is derived from an EMBL/GenBank/DDBJ whole genome shotgun (WGS) entry which is preliminary data.</text>
</comment>
<feature type="transmembrane region" description="Helical" evidence="9">
    <location>
        <begin position="561"/>
        <end position="579"/>
    </location>
</feature>
<dbReference type="PANTHER" id="PTHR14360:SF12">
    <property type="entry name" value="MOZ PROTEIN REPRESENTS A CHROMATIN-ASSOCIATED ACETYLTRANSFERASE"/>
    <property type="match status" value="1"/>
</dbReference>
<evidence type="ECO:0000256" key="8">
    <source>
        <dbReference type="SAM" id="MobiDB-lite"/>
    </source>
</evidence>
<dbReference type="AlphaFoldDB" id="A0A167Y967"/>
<keyword evidence="6" id="KW-0496">Mitochondrion</keyword>
<accession>A0A167Y967</accession>
<feature type="compositionally biased region" description="Polar residues" evidence="8">
    <location>
        <begin position="59"/>
        <end position="70"/>
    </location>
</feature>
<proteinExistence type="predicted"/>
<feature type="compositionally biased region" description="Basic and acidic residues" evidence="8">
    <location>
        <begin position="222"/>
        <end position="232"/>
    </location>
</feature>
<keyword evidence="4 9" id="KW-1133">Transmembrane helix</keyword>
<dbReference type="EMBL" id="AZHD01000003">
    <property type="protein sequence ID" value="OAA66004.1"/>
    <property type="molecule type" value="Genomic_DNA"/>
</dbReference>
<dbReference type="Gene3D" id="1.20.5.340">
    <property type="match status" value="1"/>
</dbReference>
<comment type="subcellular location">
    <subcellularLocation>
        <location evidence="2">Membrane</location>
    </subcellularLocation>
    <subcellularLocation>
        <location evidence="1">Mitochondrion</location>
    </subcellularLocation>
</comment>
<sequence>MPGARPLRLRAAAPAQQLQLLRGAASTTTAAATAAAMNLATTATTTTTTATTAATTFTPSPQATMTTTRPGASRRADGPGDATTAYKYTRAPPSSTASTRPCWCAVAARRGHYWTPLSPSAARLLPSATTMPARRARLHSLPLGGGSGGGGGSGPSVAATATAAFGTATLAKQTSFPRHGKAVAPQQDTPGHAAAEATAAAPPEASATGGQRPVKTNGKRGRAAERREEKTPAEAQAQAAGGAPTAQAASTVSAAATLGPPSPTVDAQRELGTRAGGLPPGAKATDAAAVAADAAASAAEAASVASSVARDLEPVVEFGAPPSTIGTILGPDVDGAASVADADANRSETATTDGGGAHAADEATTTTTTAANGTEGQPARQPLSQKPPPPHLTPPPYVHHFDSYSLVRQLAADPGGGYTPGQAITAMKAVRGLLALHLEFAQANLVSKSDVENEAYLFKAACAELSIEVRNNRRRADEQMRQQRTLLQHEVDIAAQSVSQELVALNDVVRGLFNDRKMAVREEQKALDSAIQQLNYKITIMLNSEMRSDIESVRWVLIRRSVLGIIFLAILTLGTLRYASYLSHEKAKKEAAAAAAAAEEREAGLRGNGSGHNHNHSSDAGGGRGGSGAPPADAAEFLATS</sequence>
<evidence type="ECO:0000256" key="5">
    <source>
        <dbReference type="ARBA" id="ARBA00023054"/>
    </source>
</evidence>
<keyword evidence="11" id="KW-1185">Reference proteome</keyword>
<name>A0A167Y967_9HYPO</name>
<evidence type="ECO:0000256" key="3">
    <source>
        <dbReference type="ARBA" id="ARBA00022692"/>
    </source>
</evidence>
<dbReference type="STRING" id="1081102.A0A167Y967"/>
<dbReference type="GO" id="GO:0016020">
    <property type="term" value="C:membrane"/>
    <property type="evidence" value="ECO:0007669"/>
    <property type="project" value="UniProtKB-SubCell"/>
</dbReference>
<feature type="compositionally biased region" description="Low complexity" evidence="8">
    <location>
        <begin position="193"/>
        <end position="208"/>
    </location>
</feature>
<dbReference type="OrthoDB" id="5424147at2759"/>
<dbReference type="Pfam" id="PF07798">
    <property type="entry name" value="CCDC90-like"/>
    <property type="match status" value="1"/>
</dbReference>
<feature type="region of interest" description="Disordered" evidence="8">
    <location>
        <begin position="176"/>
        <end position="283"/>
    </location>
</feature>
<dbReference type="InterPro" id="IPR024461">
    <property type="entry name" value="CCDC90-like"/>
</dbReference>
<feature type="region of interest" description="Disordered" evidence="8">
    <location>
        <begin position="594"/>
        <end position="641"/>
    </location>
</feature>
<protein>
    <recommendedName>
        <fullName evidence="12">MOZ protein represents a chromatin-associated acetyltransferase</fullName>
    </recommendedName>
</protein>
<evidence type="ECO:0000256" key="1">
    <source>
        <dbReference type="ARBA" id="ARBA00004173"/>
    </source>
</evidence>
<evidence type="ECO:0008006" key="12">
    <source>
        <dbReference type="Google" id="ProtNLM"/>
    </source>
</evidence>
<keyword evidence="5" id="KW-0175">Coiled coil</keyword>
<evidence type="ECO:0000256" key="6">
    <source>
        <dbReference type="ARBA" id="ARBA00023128"/>
    </source>
</evidence>
<organism evidence="10 11">
    <name type="scientific">Niveomyces insectorum RCEF 264</name>
    <dbReference type="NCBI Taxonomy" id="1081102"/>
    <lineage>
        <taxon>Eukaryota</taxon>
        <taxon>Fungi</taxon>
        <taxon>Dikarya</taxon>
        <taxon>Ascomycota</taxon>
        <taxon>Pezizomycotina</taxon>
        <taxon>Sordariomycetes</taxon>
        <taxon>Hypocreomycetidae</taxon>
        <taxon>Hypocreales</taxon>
        <taxon>Cordycipitaceae</taxon>
        <taxon>Niveomyces</taxon>
    </lineage>
</organism>
<evidence type="ECO:0000256" key="4">
    <source>
        <dbReference type="ARBA" id="ARBA00022989"/>
    </source>
</evidence>
<evidence type="ECO:0000313" key="11">
    <source>
        <dbReference type="Proteomes" id="UP000076874"/>
    </source>
</evidence>
<feature type="region of interest" description="Disordered" evidence="8">
    <location>
        <begin position="340"/>
        <end position="399"/>
    </location>
</feature>
<evidence type="ECO:0000256" key="7">
    <source>
        <dbReference type="ARBA" id="ARBA00023136"/>
    </source>
</evidence>
<evidence type="ECO:0000313" key="10">
    <source>
        <dbReference type="EMBL" id="OAA66004.1"/>
    </source>
</evidence>
<evidence type="ECO:0000256" key="2">
    <source>
        <dbReference type="ARBA" id="ARBA00004370"/>
    </source>
</evidence>
<reference evidence="10 11" key="1">
    <citation type="journal article" date="2016" name="Genome Biol. Evol.">
        <title>Divergent and convergent evolution of fungal pathogenicity.</title>
        <authorList>
            <person name="Shang Y."/>
            <person name="Xiao G."/>
            <person name="Zheng P."/>
            <person name="Cen K."/>
            <person name="Zhan S."/>
            <person name="Wang C."/>
        </authorList>
    </citation>
    <scope>NUCLEOTIDE SEQUENCE [LARGE SCALE GENOMIC DNA]</scope>
    <source>
        <strain evidence="10 11">RCEF 264</strain>
    </source>
</reference>
<dbReference type="GO" id="GO:0005739">
    <property type="term" value="C:mitochondrion"/>
    <property type="evidence" value="ECO:0007669"/>
    <property type="project" value="UniProtKB-SubCell"/>
</dbReference>
<feature type="compositionally biased region" description="Low complexity" evidence="8">
    <location>
        <begin position="233"/>
        <end position="257"/>
    </location>
</feature>
<keyword evidence="3 9" id="KW-0812">Transmembrane</keyword>
<feature type="compositionally biased region" description="Pro residues" evidence="8">
    <location>
        <begin position="385"/>
        <end position="397"/>
    </location>
</feature>
<gene>
    <name evidence="10" type="ORF">SPI_02791</name>
</gene>
<keyword evidence="7 9" id="KW-0472">Membrane</keyword>
<feature type="compositionally biased region" description="Low complexity" evidence="8">
    <location>
        <begin position="340"/>
        <end position="352"/>
    </location>
</feature>
<dbReference type="Proteomes" id="UP000076874">
    <property type="component" value="Unassembled WGS sequence"/>
</dbReference>
<dbReference type="PANTHER" id="PTHR14360">
    <property type="entry name" value="PROTEIN FMP32, MITOCHONDRIAL"/>
    <property type="match status" value="1"/>
</dbReference>
<feature type="region of interest" description="Disordered" evidence="8">
    <location>
        <begin position="58"/>
        <end position="81"/>
    </location>
</feature>